<dbReference type="OrthoDB" id="7407483at2759"/>
<keyword evidence="2" id="KW-1185">Reference proteome</keyword>
<organism evidence="1 2">
    <name type="scientific">Parnassius apollo</name>
    <name type="common">Apollo butterfly</name>
    <name type="synonym">Papilio apollo</name>
    <dbReference type="NCBI Taxonomy" id="110799"/>
    <lineage>
        <taxon>Eukaryota</taxon>
        <taxon>Metazoa</taxon>
        <taxon>Ecdysozoa</taxon>
        <taxon>Arthropoda</taxon>
        <taxon>Hexapoda</taxon>
        <taxon>Insecta</taxon>
        <taxon>Pterygota</taxon>
        <taxon>Neoptera</taxon>
        <taxon>Endopterygota</taxon>
        <taxon>Lepidoptera</taxon>
        <taxon>Glossata</taxon>
        <taxon>Ditrysia</taxon>
        <taxon>Papilionoidea</taxon>
        <taxon>Papilionidae</taxon>
        <taxon>Parnassiinae</taxon>
        <taxon>Parnassini</taxon>
        <taxon>Parnassius</taxon>
        <taxon>Parnassius</taxon>
    </lineage>
</organism>
<accession>A0A8S3Y0I5</accession>
<protein>
    <submittedName>
        <fullName evidence="1">(apollo) hypothetical protein</fullName>
    </submittedName>
</protein>
<name>A0A8S3Y0I5_PARAO</name>
<evidence type="ECO:0000313" key="1">
    <source>
        <dbReference type="EMBL" id="CAG5041310.1"/>
    </source>
</evidence>
<comment type="caution">
    <text evidence="1">The sequence shown here is derived from an EMBL/GenBank/DDBJ whole genome shotgun (WGS) entry which is preliminary data.</text>
</comment>
<dbReference type="EMBL" id="CAJQZP010001359">
    <property type="protein sequence ID" value="CAG5041310.1"/>
    <property type="molecule type" value="Genomic_DNA"/>
</dbReference>
<gene>
    <name evidence="1" type="ORF">PAPOLLO_LOCUS22097</name>
</gene>
<reference evidence="1" key="1">
    <citation type="submission" date="2021-04" db="EMBL/GenBank/DDBJ databases">
        <authorList>
            <person name="Tunstrom K."/>
        </authorList>
    </citation>
    <scope>NUCLEOTIDE SEQUENCE</scope>
</reference>
<evidence type="ECO:0000313" key="2">
    <source>
        <dbReference type="Proteomes" id="UP000691718"/>
    </source>
</evidence>
<sequence length="177" mass="19318">MCLLSITIASIASLPIKNVIIDAPNIASEAPATIANITDQEIMKQFDADRINNTKLLLRNQVRPGMSVTSYAVKIEANINADTFTGRLAAQVIIDDHSTREDDIVFQVHDLTVDSVTFSFAGGSVFLPADFNIDDDNELLEISTGYEATLYSFIIEYRGSLSMIGDGLYTGRYGNGE</sequence>
<proteinExistence type="predicted"/>
<dbReference type="AlphaFoldDB" id="A0A8S3Y0I5"/>
<dbReference type="Proteomes" id="UP000691718">
    <property type="component" value="Unassembled WGS sequence"/>
</dbReference>